<evidence type="ECO:0000313" key="1">
    <source>
        <dbReference type="EMBL" id="MCP8885997.1"/>
    </source>
</evidence>
<dbReference type="Proteomes" id="UP001060275">
    <property type="component" value="Unassembled WGS sequence"/>
</dbReference>
<keyword evidence="2" id="KW-1185">Reference proteome</keyword>
<sequence length="72" mass="7977">MAEQLLEPATRAAVRGSIGKLSALGIGNPALTIEAMMRDMLRPMLKEWLDENLPSVVERMVEKEIARVSRGE</sequence>
<proteinExistence type="predicted"/>
<evidence type="ECO:0000313" key="2">
    <source>
        <dbReference type="Proteomes" id="UP001060275"/>
    </source>
</evidence>
<dbReference type="Pfam" id="PF10691">
    <property type="entry name" value="DUF2497"/>
    <property type="match status" value="1"/>
</dbReference>
<dbReference type="EMBL" id="JAMWDU010000001">
    <property type="protein sequence ID" value="MCP8885997.1"/>
    <property type="molecule type" value="Genomic_DNA"/>
</dbReference>
<comment type="caution">
    <text evidence="1">The sequence shown here is derived from an EMBL/GenBank/DDBJ whole genome shotgun (WGS) entry which is preliminary data.</text>
</comment>
<name>A0A9Q4FR99_9HYPH</name>
<reference evidence="1" key="1">
    <citation type="submission" date="2022-06" db="EMBL/GenBank/DDBJ databases">
        <title>Devosia sp. XJ19-45 genome assembly.</title>
        <authorList>
            <person name="Li B."/>
            <person name="Cai M."/>
            <person name="Nie G."/>
            <person name="Li W."/>
        </authorList>
    </citation>
    <scope>NUCLEOTIDE SEQUENCE</scope>
    <source>
        <strain evidence="1">XJ19-45</strain>
    </source>
</reference>
<protein>
    <submittedName>
        <fullName evidence="1">DUF2497 domain-containing protein</fullName>
    </submittedName>
</protein>
<organism evidence="1 2">
    <name type="scientific">Devosia ureilytica</name>
    <dbReference type="NCBI Taxonomy" id="2952754"/>
    <lineage>
        <taxon>Bacteria</taxon>
        <taxon>Pseudomonadati</taxon>
        <taxon>Pseudomonadota</taxon>
        <taxon>Alphaproteobacteria</taxon>
        <taxon>Hyphomicrobiales</taxon>
        <taxon>Devosiaceae</taxon>
        <taxon>Devosia</taxon>
    </lineage>
</organism>
<accession>A0A9Q4FR99</accession>
<gene>
    <name evidence="1" type="ORF">NF348_02645</name>
</gene>
<dbReference type="AlphaFoldDB" id="A0A9Q4FR99"/>
<dbReference type="InterPro" id="IPR019632">
    <property type="entry name" value="DUF2497"/>
</dbReference>